<feature type="region of interest" description="Disordered" evidence="1">
    <location>
        <begin position="34"/>
        <end position="126"/>
    </location>
</feature>
<feature type="region of interest" description="Disordered" evidence="1">
    <location>
        <begin position="150"/>
        <end position="275"/>
    </location>
</feature>
<feature type="compositionally biased region" description="Basic and acidic residues" evidence="1">
    <location>
        <begin position="85"/>
        <end position="109"/>
    </location>
</feature>
<feature type="compositionally biased region" description="Low complexity" evidence="1">
    <location>
        <begin position="251"/>
        <end position="260"/>
    </location>
</feature>
<dbReference type="EMBL" id="JANTQA010000016">
    <property type="protein sequence ID" value="KAJ3447439.1"/>
    <property type="molecule type" value="Genomic_DNA"/>
</dbReference>
<evidence type="ECO:0000256" key="1">
    <source>
        <dbReference type="SAM" id="MobiDB-lite"/>
    </source>
</evidence>
<dbReference type="Proteomes" id="UP001146793">
    <property type="component" value="Unassembled WGS sequence"/>
</dbReference>
<sequence length="752" mass="87724">MAVVYSDNLIVRKKKEVKGKSFKKKYITEFEEIRRKREPSQTRTTKSLKNKNEKISQALKTKRLNSQKKRTTRKPKPPKQKTKAKGKEKEKEKEKPKQKKRQAEKDPKNHSRKKKKKRRKYEPIIRMLNRARNYCYDEISEPDEECDNELFQIEEQDEHKNNTQKKKKITKRKKKKRGKSHKRRSSKTPIKKKFIHKPELIFYTPLHLSKNKKVQPKSNTKSQPKPNSHDPRKFSRPKQKLMVSPQKLFQNLKNKPLNTNKKTRKAPFTFQNQIQSQSQKTPIKVGNYEAKLKKALIRCEREDFRFNKQSNPTASTITNKTNSNKIHNGIVNLTRHERDNLHKDGLFTNKTRLYYVVHMQSNAQSNSATTLCKIINPIDYQSNINYSADTHFTEYIKTNFLEVLFKEAKLEKTKIRVGDLLEISPSKFEVNNNCLVGIKTIVCTDFIQKLDKESKTILDRICQDKDLQTKIQKAVAFYEKPNYSIFLSNPKRKQDNVSITGNRNSPLCPIDLDTDFVKIENICTSFQQLSMSSRNVLVRCLAEFSLNNITFWIVRDVKQALALIQIPKHIKQKMPIMYQQTYSYTIHTCSFFFINRSQSFQIFAVPSLFEPPMMNWGAGGGTGTGNETTEKKESSFSDQVNSTIPSIKSRKPTVISVMNTFVTNVQGLIVESGSKINTNFKAILKKMNKIFGSNTLSGEMNLINRWLDRRGDDLLEIMPKKSKETLLSHLLMDLLIFYEQTYPPIRKTETKK</sequence>
<reference evidence="2" key="1">
    <citation type="submission" date="2022-08" db="EMBL/GenBank/DDBJ databases">
        <title>Novel sulphate-reducing endosymbionts in the free-living metamonad Anaeramoeba.</title>
        <authorList>
            <person name="Jerlstrom-Hultqvist J."/>
            <person name="Cepicka I."/>
            <person name="Gallot-Lavallee L."/>
            <person name="Salas-Leiva D."/>
            <person name="Curtis B.A."/>
            <person name="Zahonova K."/>
            <person name="Pipaliya S."/>
            <person name="Dacks J."/>
            <person name="Roger A.J."/>
        </authorList>
    </citation>
    <scope>NUCLEOTIDE SEQUENCE</scope>
    <source>
        <strain evidence="2">Busselton2</strain>
    </source>
</reference>
<accession>A0AAV8A1S6</accession>
<proteinExistence type="predicted"/>
<dbReference type="AlphaFoldDB" id="A0AAV8A1S6"/>
<evidence type="ECO:0000313" key="3">
    <source>
        <dbReference type="Proteomes" id="UP001146793"/>
    </source>
</evidence>
<evidence type="ECO:0000313" key="2">
    <source>
        <dbReference type="EMBL" id="KAJ3447439.1"/>
    </source>
</evidence>
<feature type="compositionally biased region" description="Basic residues" evidence="1">
    <location>
        <begin position="60"/>
        <end position="84"/>
    </location>
</feature>
<protein>
    <submittedName>
        <fullName evidence="2">Uncharacterized protein</fullName>
    </submittedName>
</protein>
<gene>
    <name evidence="2" type="ORF">M0812_07671</name>
</gene>
<organism evidence="2 3">
    <name type="scientific">Anaeramoeba flamelloides</name>
    <dbReference type="NCBI Taxonomy" id="1746091"/>
    <lineage>
        <taxon>Eukaryota</taxon>
        <taxon>Metamonada</taxon>
        <taxon>Anaeramoebidae</taxon>
        <taxon>Anaeramoeba</taxon>
    </lineage>
</organism>
<name>A0AAV8A1S6_9EUKA</name>
<feature type="compositionally biased region" description="Polar residues" evidence="1">
    <location>
        <begin position="216"/>
        <end position="226"/>
    </location>
</feature>
<feature type="compositionally biased region" description="Basic residues" evidence="1">
    <location>
        <begin position="110"/>
        <end position="120"/>
    </location>
</feature>
<feature type="compositionally biased region" description="Basic residues" evidence="1">
    <location>
        <begin position="162"/>
        <end position="195"/>
    </location>
</feature>
<comment type="caution">
    <text evidence="2">The sequence shown here is derived from an EMBL/GenBank/DDBJ whole genome shotgun (WGS) entry which is preliminary data.</text>
</comment>